<keyword evidence="6 7" id="KW-0472">Membrane</keyword>
<dbReference type="InterPro" id="IPR035906">
    <property type="entry name" value="MetI-like_sf"/>
</dbReference>
<feature type="transmembrane region" description="Helical" evidence="7">
    <location>
        <begin position="38"/>
        <end position="55"/>
    </location>
</feature>
<feature type="transmembrane region" description="Helical" evidence="7">
    <location>
        <begin position="254"/>
        <end position="270"/>
    </location>
</feature>
<proteinExistence type="inferred from homology"/>
<feature type="transmembrane region" description="Helical" evidence="7">
    <location>
        <begin position="117"/>
        <end position="142"/>
    </location>
</feature>
<comment type="similarity">
    <text evidence="7">Belongs to the binding-protein-dependent transport system permease family.</text>
</comment>
<dbReference type="PANTHER" id="PTHR30043:SF1">
    <property type="entry name" value="ABC TRANSPORT SYSTEM PERMEASE PROTEIN P69"/>
    <property type="match status" value="1"/>
</dbReference>
<feature type="transmembrane region" description="Helical" evidence="7">
    <location>
        <begin position="282"/>
        <end position="299"/>
    </location>
</feature>
<evidence type="ECO:0000256" key="3">
    <source>
        <dbReference type="ARBA" id="ARBA00022475"/>
    </source>
</evidence>
<dbReference type="RefSeq" id="WP_250873195.1">
    <property type="nucleotide sequence ID" value="NZ_JALXFV010000003.1"/>
</dbReference>
<evidence type="ECO:0000256" key="6">
    <source>
        <dbReference type="ARBA" id="ARBA00023136"/>
    </source>
</evidence>
<evidence type="ECO:0000313" key="10">
    <source>
        <dbReference type="Proteomes" id="UP001597187"/>
    </source>
</evidence>
<reference evidence="9 10" key="1">
    <citation type="journal article" date="2019" name="Int. J. Syst. Evol. Microbiol.">
        <title>The Global Catalogue of Microorganisms (GCM) 10K type strain sequencing project: providing services to taxonomists for standard genome sequencing and annotation.</title>
        <authorList>
            <consortium name="The Broad Institute Genomics Platform"/>
            <consortium name="The Broad Institute Genome Sequencing Center for Infectious Disease"/>
            <person name="Wu L."/>
            <person name="Ma J."/>
        </authorList>
    </citation>
    <scope>NUCLEOTIDE SEQUENCE [LARGE SCALE GENOMIC DNA]</scope>
    <source>
        <strain evidence="9 10">CGMCC 1.12563</strain>
    </source>
</reference>
<feature type="domain" description="ABC transmembrane type-1" evidence="8">
    <location>
        <begin position="118"/>
        <end position="300"/>
    </location>
</feature>
<dbReference type="NCBIfam" id="TIGR01097">
    <property type="entry name" value="PhnE"/>
    <property type="match status" value="1"/>
</dbReference>
<dbReference type="InterPro" id="IPR000515">
    <property type="entry name" value="MetI-like"/>
</dbReference>
<keyword evidence="10" id="KW-1185">Reference proteome</keyword>
<feature type="transmembrane region" description="Helical" evidence="7">
    <location>
        <begin position="228"/>
        <end position="247"/>
    </location>
</feature>
<dbReference type="EMBL" id="JBHUDC010000003">
    <property type="protein sequence ID" value="MFD1513240.1"/>
    <property type="molecule type" value="Genomic_DNA"/>
</dbReference>
<dbReference type="Proteomes" id="UP001597187">
    <property type="component" value="Unassembled WGS sequence"/>
</dbReference>
<sequence>MSSENDSLGYKLRAYFGIGYEGEDAIDQRLTDLKRAKTIGRILSLAAAVGFLYLFSQALGQVGFSIDEIVRYWPAFSEAMGGFFPTTTYLGIPFLDFGAYWSFISNPPGYDHPLWDYAVTTLAMSFAGTALGFPLALLFGILGSERVTPFPFNFIFRGVMSTIRAIPALVWALIFIPLGGLSPFTATLAIGTDTIGNMGRLFTDELEEIEEGPIEGISSTGANRPQTVVFGMLSQVYTSFIAWALYIFEINTRVAVTMGLIGGGGLGAVLSAERRFYNPTNIMATILVVLVLVITVEMISQRIRAYLRGDWEPMSTAELFLGFPRRMTESLWR</sequence>
<dbReference type="GO" id="GO:0005886">
    <property type="term" value="C:plasma membrane"/>
    <property type="evidence" value="ECO:0007669"/>
    <property type="project" value="UniProtKB-SubCell"/>
</dbReference>
<dbReference type="Gene3D" id="1.10.3720.10">
    <property type="entry name" value="MetI-like"/>
    <property type="match status" value="1"/>
</dbReference>
<evidence type="ECO:0000256" key="5">
    <source>
        <dbReference type="ARBA" id="ARBA00022989"/>
    </source>
</evidence>
<name>A0ABD6ATN8_9EURY</name>
<dbReference type="SUPFAM" id="SSF161098">
    <property type="entry name" value="MetI-like"/>
    <property type="match status" value="1"/>
</dbReference>
<keyword evidence="2 7" id="KW-0813">Transport</keyword>
<dbReference type="AlphaFoldDB" id="A0ABD6ATN8"/>
<keyword evidence="5 7" id="KW-1133">Transmembrane helix</keyword>
<dbReference type="PANTHER" id="PTHR30043">
    <property type="entry name" value="PHOSPHONATES TRANSPORT SYSTEM PERMEASE PROTEIN"/>
    <property type="match status" value="1"/>
</dbReference>
<comment type="caution">
    <text evidence="9">The sequence shown here is derived from an EMBL/GenBank/DDBJ whole genome shotgun (WGS) entry which is preliminary data.</text>
</comment>
<protein>
    <submittedName>
        <fullName evidence="9">Phosphonate ABC transporter, permease protein PhnE</fullName>
    </submittedName>
</protein>
<comment type="subcellular location">
    <subcellularLocation>
        <location evidence="1 7">Cell membrane</location>
        <topology evidence="1 7">Multi-pass membrane protein</topology>
    </subcellularLocation>
</comment>
<keyword evidence="4 7" id="KW-0812">Transmembrane</keyword>
<dbReference type="Pfam" id="PF00528">
    <property type="entry name" value="BPD_transp_1"/>
    <property type="match status" value="1"/>
</dbReference>
<evidence type="ECO:0000313" key="9">
    <source>
        <dbReference type="EMBL" id="MFD1513240.1"/>
    </source>
</evidence>
<gene>
    <name evidence="9" type="primary">phnE</name>
    <name evidence="9" type="ORF">ACFSBT_08120</name>
</gene>
<evidence type="ECO:0000256" key="4">
    <source>
        <dbReference type="ARBA" id="ARBA00022692"/>
    </source>
</evidence>
<evidence type="ECO:0000256" key="1">
    <source>
        <dbReference type="ARBA" id="ARBA00004651"/>
    </source>
</evidence>
<dbReference type="InterPro" id="IPR005769">
    <property type="entry name" value="PhnE/PtxC"/>
</dbReference>
<accession>A0ABD6ATN8</accession>
<evidence type="ECO:0000259" key="8">
    <source>
        <dbReference type="PROSITE" id="PS50928"/>
    </source>
</evidence>
<keyword evidence="3" id="KW-1003">Cell membrane</keyword>
<organism evidence="9 10">
    <name type="scientific">Halomarina rubra</name>
    <dbReference type="NCBI Taxonomy" id="2071873"/>
    <lineage>
        <taxon>Archaea</taxon>
        <taxon>Methanobacteriati</taxon>
        <taxon>Methanobacteriota</taxon>
        <taxon>Stenosarchaea group</taxon>
        <taxon>Halobacteria</taxon>
        <taxon>Halobacteriales</taxon>
        <taxon>Natronomonadaceae</taxon>
        <taxon>Halomarina</taxon>
    </lineage>
</organism>
<evidence type="ECO:0000256" key="2">
    <source>
        <dbReference type="ARBA" id="ARBA00022448"/>
    </source>
</evidence>
<dbReference type="PROSITE" id="PS50928">
    <property type="entry name" value="ABC_TM1"/>
    <property type="match status" value="1"/>
</dbReference>
<evidence type="ECO:0000256" key="7">
    <source>
        <dbReference type="RuleBase" id="RU363032"/>
    </source>
</evidence>